<name>A0A0A9BZ34_ARUDO</name>
<dbReference type="EMBL" id="GBRH01229344">
    <property type="protein sequence ID" value="JAD68551.1"/>
    <property type="molecule type" value="Transcribed_RNA"/>
</dbReference>
<reference evidence="1" key="2">
    <citation type="journal article" date="2015" name="Data Brief">
        <title>Shoot transcriptome of the giant reed, Arundo donax.</title>
        <authorList>
            <person name="Barrero R.A."/>
            <person name="Guerrero F.D."/>
            <person name="Moolhuijzen P."/>
            <person name="Goolsby J.A."/>
            <person name="Tidwell J."/>
            <person name="Bellgard S.E."/>
            <person name="Bellgard M.I."/>
        </authorList>
    </citation>
    <scope>NUCLEOTIDE SEQUENCE</scope>
    <source>
        <tissue evidence="1">Shoot tissue taken approximately 20 cm above the soil surface</tissue>
    </source>
</reference>
<organism evidence="1">
    <name type="scientific">Arundo donax</name>
    <name type="common">Giant reed</name>
    <name type="synonym">Donax arundinaceus</name>
    <dbReference type="NCBI Taxonomy" id="35708"/>
    <lineage>
        <taxon>Eukaryota</taxon>
        <taxon>Viridiplantae</taxon>
        <taxon>Streptophyta</taxon>
        <taxon>Embryophyta</taxon>
        <taxon>Tracheophyta</taxon>
        <taxon>Spermatophyta</taxon>
        <taxon>Magnoliopsida</taxon>
        <taxon>Liliopsida</taxon>
        <taxon>Poales</taxon>
        <taxon>Poaceae</taxon>
        <taxon>PACMAD clade</taxon>
        <taxon>Arundinoideae</taxon>
        <taxon>Arundineae</taxon>
        <taxon>Arundo</taxon>
    </lineage>
</organism>
<reference evidence="1" key="1">
    <citation type="submission" date="2014-09" db="EMBL/GenBank/DDBJ databases">
        <authorList>
            <person name="Magalhaes I.L.F."/>
            <person name="Oliveira U."/>
            <person name="Santos F.R."/>
            <person name="Vidigal T.H.D.A."/>
            <person name="Brescovit A.D."/>
            <person name="Santos A.J."/>
        </authorList>
    </citation>
    <scope>NUCLEOTIDE SEQUENCE</scope>
    <source>
        <tissue evidence="1">Shoot tissue taken approximately 20 cm above the soil surface</tissue>
    </source>
</reference>
<accession>A0A0A9BZ34</accession>
<proteinExistence type="predicted"/>
<sequence>MVRMKWFYLTETLSEMTHINVLCPILSFDMSLHAVLLWERKCPPVVAFRSSIGLAV</sequence>
<protein>
    <submittedName>
        <fullName evidence="1">Uncharacterized protein</fullName>
    </submittedName>
</protein>
<evidence type="ECO:0000313" key="1">
    <source>
        <dbReference type="EMBL" id="JAD68551.1"/>
    </source>
</evidence>
<dbReference type="AlphaFoldDB" id="A0A0A9BZ34"/>